<protein>
    <submittedName>
        <fullName evidence="3">Uncharacterized protein</fullName>
    </submittedName>
</protein>
<feature type="compositionally biased region" description="Acidic residues" evidence="1">
    <location>
        <begin position="35"/>
        <end position="51"/>
    </location>
</feature>
<organism evidence="3 4">
    <name type="scientific">Polyplosphaeria fusca</name>
    <dbReference type="NCBI Taxonomy" id="682080"/>
    <lineage>
        <taxon>Eukaryota</taxon>
        <taxon>Fungi</taxon>
        <taxon>Dikarya</taxon>
        <taxon>Ascomycota</taxon>
        <taxon>Pezizomycotina</taxon>
        <taxon>Dothideomycetes</taxon>
        <taxon>Pleosporomycetidae</taxon>
        <taxon>Pleosporales</taxon>
        <taxon>Tetraplosphaeriaceae</taxon>
        <taxon>Polyplosphaeria</taxon>
    </lineage>
</organism>
<evidence type="ECO:0000256" key="1">
    <source>
        <dbReference type="SAM" id="MobiDB-lite"/>
    </source>
</evidence>
<feature type="region of interest" description="Disordered" evidence="1">
    <location>
        <begin position="534"/>
        <end position="553"/>
    </location>
</feature>
<proteinExistence type="predicted"/>
<accession>A0A9P4R553</accession>
<feature type="compositionally biased region" description="Polar residues" evidence="1">
    <location>
        <begin position="67"/>
        <end position="77"/>
    </location>
</feature>
<gene>
    <name evidence="3" type="ORF">EJ04DRAFT_431477</name>
</gene>
<evidence type="ECO:0000313" key="3">
    <source>
        <dbReference type="EMBL" id="KAF2737170.1"/>
    </source>
</evidence>
<evidence type="ECO:0000313" key="4">
    <source>
        <dbReference type="Proteomes" id="UP000799444"/>
    </source>
</evidence>
<feature type="compositionally biased region" description="Low complexity" evidence="1">
    <location>
        <begin position="86"/>
        <end position="99"/>
    </location>
</feature>
<reference evidence="3" key="1">
    <citation type="journal article" date="2020" name="Stud. Mycol.">
        <title>101 Dothideomycetes genomes: a test case for predicting lifestyles and emergence of pathogens.</title>
        <authorList>
            <person name="Haridas S."/>
            <person name="Albert R."/>
            <person name="Binder M."/>
            <person name="Bloem J."/>
            <person name="Labutti K."/>
            <person name="Salamov A."/>
            <person name="Andreopoulos B."/>
            <person name="Baker S."/>
            <person name="Barry K."/>
            <person name="Bills G."/>
            <person name="Bluhm B."/>
            <person name="Cannon C."/>
            <person name="Castanera R."/>
            <person name="Culley D."/>
            <person name="Daum C."/>
            <person name="Ezra D."/>
            <person name="Gonzalez J."/>
            <person name="Henrissat B."/>
            <person name="Kuo A."/>
            <person name="Liang C."/>
            <person name="Lipzen A."/>
            <person name="Lutzoni F."/>
            <person name="Magnuson J."/>
            <person name="Mondo S."/>
            <person name="Nolan M."/>
            <person name="Ohm R."/>
            <person name="Pangilinan J."/>
            <person name="Park H.-J."/>
            <person name="Ramirez L."/>
            <person name="Alfaro M."/>
            <person name="Sun H."/>
            <person name="Tritt A."/>
            <person name="Yoshinaga Y."/>
            <person name="Zwiers L.-H."/>
            <person name="Turgeon B."/>
            <person name="Goodwin S."/>
            <person name="Spatafora J."/>
            <person name="Crous P."/>
            <person name="Grigoriev I."/>
        </authorList>
    </citation>
    <scope>NUCLEOTIDE SEQUENCE</scope>
    <source>
        <strain evidence="3">CBS 125425</strain>
    </source>
</reference>
<feature type="transmembrane region" description="Helical" evidence="2">
    <location>
        <begin position="176"/>
        <end position="197"/>
    </location>
</feature>
<name>A0A9P4R553_9PLEO</name>
<keyword evidence="2" id="KW-0812">Transmembrane</keyword>
<keyword evidence="2" id="KW-0472">Membrane</keyword>
<comment type="caution">
    <text evidence="3">The sequence shown here is derived from an EMBL/GenBank/DDBJ whole genome shotgun (WGS) entry which is preliminary data.</text>
</comment>
<dbReference type="OrthoDB" id="4179406at2759"/>
<keyword evidence="4" id="KW-1185">Reference proteome</keyword>
<feature type="region of interest" description="Disordered" evidence="1">
    <location>
        <begin position="1"/>
        <end position="116"/>
    </location>
</feature>
<dbReference type="EMBL" id="ML996118">
    <property type="protein sequence ID" value="KAF2737170.1"/>
    <property type="molecule type" value="Genomic_DNA"/>
</dbReference>
<evidence type="ECO:0000256" key="2">
    <source>
        <dbReference type="SAM" id="Phobius"/>
    </source>
</evidence>
<keyword evidence="2" id="KW-1133">Transmembrane helix</keyword>
<dbReference type="Proteomes" id="UP000799444">
    <property type="component" value="Unassembled WGS sequence"/>
</dbReference>
<sequence>MSARSQRLRGSLGESWEEPDYSSDDGASIYSASDLEADPEIDSDFEDADMQEENKDIPTPLPKRTTRASSQTPQDTPVKTPMNRLPRQSQTPRSSPHSQPRSRRSTPGSQSLEPSLIMPSIRRVSAAMPRQDPAGQPASDPDVWHYLGLFRNHVVFPLVQYLLSVVGDAMHIFKPIFALALVIGVVAMALAPTSMIIQKSLQAAIMPVCMVPGSTYLIPFCRSTNSEDSVVDFQEVGEIQTSFEDILRDSQETYELPRSMKRSEASIRDLKLLVKHSKIPSKAQLEVELQAFIETAAEAVRDLTRYNGRIGYTVDRVINSNRESYRVIDGLAGREVSAGAVSRVLGALNPFNAFLSKQTLDEILHEQYVIHIRDVKDAIGDLIQQAEALLMLLNHLENKLEVIGDLGLQDENTLGQDHAELLGRLWTKLGGNRGQTAQLKRSLQLLNQVTSYRKQAAEHVAATLLKLQAIGVRLENLRDGVSAPEVLGYRKEISLRYHLEVIAASVENLQKVRGEHLLEEKKAYSRIFGNDDRQESLGSGTREMPIVSARPKV</sequence>
<dbReference type="AlphaFoldDB" id="A0A9P4R553"/>